<evidence type="ECO:0008006" key="4">
    <source>
        <dbReference type="Google" id="ProtNLM"/>
    </source>
</evidence>
<gene>
    <name evidence="2" type="ORF">C4B68_17965</name>
</gene>
<protein>
    <recommendedName>
        <fullName evidence="4">Lipoprotein</fullName>
    </recommendedName>
</protein>
<sequence>MSLILPGAAPAQQGGAGRSSGDLLELRRVGGLFEMSVRTQVPCRLFCQPGLMPLRKSRQSRQSRTSRTSVARRSALLAVTAVACLAACGTQKPGLGPAAPATSGSGSVSPGASPHAEPDRGDSAPHNAENNIGRRAKDMSPADEAAAEEKAKQVKPLLEKLRGEGKISPKDVRPALASLGFRAEDMRVQDPWSRWNVDHSEKVPGTAYGIWVGKTACISGVVSEDHVWTEVTGPYPETACIAPPVAH</sequence>
<evidence type="ECO:0000256" key="1">
    <source>
        <dbReference type="SAM" id="MobiDB-lite"/>
    </source>
</evidence>
<feature type="region of interest" description="Disordered" evidence="1">
    <location>
        <begin position="94"/>
        <end position="162"/>
    </location>
</feature>
<organism evidence="2 3">
    <name type="scientific">Streptomyces dengpaensis</name>
    <dbReference type="NCBI Taxonomy" id="2049881"/>
    <lineage>
        <taxon>Bacteria</taxon>
        <taxon>Bacillati</taxon>
        <taxon>Actinomycetota</taxon>
        <taxon>Actinomycetes</taxon>
        <taxon>Kitasatosporales</taxon>
        <taxon>Streptomycetaceae</taxon>
        <taxon>Streptomyces</taxon>
    </lineage>
</organism>
<feature type="compositionally biased region" description="Low complexity" evidence="1">
    <location>
        <begin position="94"/>
        <end position="115"/>
    </location>
</feature>
<dbReference type="EMBL" id="CP026652">
    <property type="protein sequence ID" value="AVH57351.1"/>
    <property type="molecule type" value="Genomic_DNA"/>
</dbReference>
<dbReference type="Proteomes" id="UP000238413">
    <property type="component" value="Chromosome"/>
</dbReference>
<evidence type="ECO:0000313" key="2">
    <source>
        <dbReference type="EMBL" id="AVH57351.1"/>
    </source>
</evidence>
<evidence type="ECO:0000313" key="3">
    <source>
        <dbReference type="Proteomes" id="UP000238413"/>
    </source>
</evidence>
<proteinExistence type="predicted"/>
<keyword evidence="3" id="KW-1185">Reference proteome</keyword>
<feature type="compositionally biased region" description="Low complexity" evidence="1">
    <location>
        <begin position="1"/>
        <end position="13"/>
    </location>
</feature>
<feature type="compositionally biased region" description="Basic and acidic residues" evidence="1">
    <location>
        <begin position="147"/>
        <end position="162"/>
    </location>
</feature>
<accession>A0ABN5I1Q8</accession>
<feature type="region of interest" description="Disordered" evidence="1">
    <location>
        <begin position="1"/>
        <end position="21"/>
    </location>
</feature>
<name>A0ABN5I1Q8_9ACTN</name>
<reference evidence="2 3" key="1">
    <citation type="submission" date="2018-02" db="EMBL/GenBank/DDBJ databases">
        <title>Complete genome sequence of Streptomyces dengpaensis, the producer of angucyclines.</title>
        <authorList>
            <person name="Yumei L."/>
        </authorList>
    </citation>
    <scope>NUCLEOTIDE SEQUENCE [LARGE SCALE GENOMIC DNA]</scope>
    <source>
        <strain evidence="2 3">XZHG99</strain>
    </source>
</reference>